<dbReference type="Pfam" id="PF01494">
    <property type="entry name" value="FAD_binding_3"/>
    <property type="match status" value="1"/>
</dbReference>
<protein>
    <submittedName>
        <fullName evidence="2">NAD(P)/FAD-dependent oxidoreductase</fullName>
        <ecNumber evidence="2">1.-.-.-</ecNumber>
    </submittedName>
</protein>
<dbReference type="EMBL" id="CP159218">
    <property type="protein sequence ID" value="XCG63492.1"/>
    <property type="molecule type" value="Genomic_DNA"/>
</dbReference>
<dbReference type="PRINTS" id="PR00420">
    <property type="entry name" value="RNGMNOXGNASE"/>
</dbReference>
<dbReference type="RefSeq" id="WP_353649107.1">
    <property type="nucleotide sequence ID" value="NZ_CP159218.1"/>
</dbReference>
<dbReference type="Gene3D" id="3.50.50.60">
    <property type="entry name" value="FAD/NAD(P)-binding domain"/>
    <property type="match status" value="1"/>
</dbReference>
<dbReference type="InterPro" id="IPR050407">
    <property type="entry name" value="Geranylgeranyl_reductase"/>
</dbReference>
<name>A0AAU8DQK8_9ACTN</name>
<dbReference type="EC" id="1.-.-.-" evidence="2"/>
<dbReference type="GO" id="GO:0071949">
    <property type="term" value="F:FAD binding"/>
    <property type="evidence" value="ECO:0007669"/>
    <property type="project" value="InterPro"/>
</dbReference>
<keyword evidence="2" id="KW-0560">Oxidoreductase</keyword>
<evidence type="ECO:0000313" key="2">
    <source>
        <dbReference type="EMBL" id="XCG63492.1"/>
    </source>
</evidence>
<gene>
    <name evidence="2" type="ORF">ABLG96_20230</name>
</gene>
<dbReference type="InterPro" id="IPR011777">
    <property type="entry name" value="Geranylgeranyl_Rdtase_fam"/>
</dbReference>
<sequence length="388" mass="39906">MDAHTAGPETLWDVAIVGAGPAGAAAALAALKARPDASVLLLDAAEFPRDKVCGDGVAPQALDVLGALGVDLDELVAGTAPITSLDLVSPSGVRASGAFARPARVIPRKLLDERLVRAALAAGAQLARCRVRSIVRRGDHVLVADSYRARVVIGADGAESVVRRTSGAAPAPAGTVAVAVRGYVAADPWPAGRQLLRMATADWPAYAWAFPVGDGTANVGYGQLLTGTPPSRAHLTQRLGELLPDAAGAQVRGHRLPLSTGRPDYGHDRVLLVGDAASLINPLTGEGIYYAVVSGSLAGVAALAADPVAQYRRSMRTALDKHLRQSDLVNKATRRSGFVDVATAAAGSDRRLFASLVEFGLADGRLGARDLVALLRACAASPAGVVRC</sequence>
<dbReference type="PANTHER" id="PTHR42685:SF22">
    <property type="entry name" value="CONDITIONED MEDIUM FACTOR RECEPTOR 1"/>
    <property type="match status" value="1"/>
</dbReference>
<evidence type="ECO:0000259" key="1">
    <source>
        <dbReference type="Pfam" id="PF01494"/>
    </source>
</evidence>
<dbReference type="SUPFAM" id="SSF51905">
    <property type="entry name" value="FAD/NAD(P)-binding domain"/>
    <property type="match status" value="1"/>
</dbReference>
<dbReference type="PANTHER" id="PTHR42685">
    <property type="entry name" value="GERANYLGERANYL DIPHOSPHATE REDUCTASE"/>
    <property type="match status" value="1"/>
</dbReference>
<accession>A0AAU8DQK8</accession>
<feature type="domain" description="FAD-binding" evidence="1">
    <location>
        <begin position="13"/>
        <end position="180"/>
    </location>
</feature>
<dbReference type="InterPro" id="IPR002938">
    <property type="entry name" value="FAD-bd"/>
</dbReference>
<dbReference type="GO" id="GO:0016628">
    <property type="term" value="F:oxidoreductase activity, acting on the CH-CH group of donors, NAD or NADP as acceptor"/>
    <property type="evidence" value="ECO:0007669"/>
    <property type="project" value="InterPro"/>
</dbReference>
<proteinExistence type="predicted"/>
<dbReference type="NCBIfam" id="TIGR02032">
    <property type="entry name" value="GG-red-SF"/>
    <property type="match status" value="1"/>
</dbReference>
<dbReference type="AlphaFoldDB" id="A0AAU8DQK8"/>
<reference evidence="2" key="1">
    <citation type="submission" date="2024-05" db="EMBL/GenBank/DDBJ databases">
        <authorList>
            <person name="Cai S.Y."/>
            <person name="Jin L.M."/>
            <person name="Li H.R."/>
        </authorList>
    </citation>
    <scope>NUCLEOTIDE SEQUENCE</scope>
    <source>
        <strain evidence="2">A5-74</strain>
    </source>
</reference>
<organism evidence="2">
    <name type="scientific">Nakamurella sp. A5-74</name>
    <dbReference type="NCBI Taxonomy" id="3158264"/>
    <lineage>
        <taxon>Bacteria</taxon>
        <taxon>Bacillati</taxon>
        <taxon>Actinomycetota</taxon>
        <taxon>Actinomycetes</taxon>
        <taxon>Nakamurellales</taxon>
        <taxon>Nakamurellaceae</taxon>
        <taxon>Nakamurella</taxon>
    </lineage>
</organism>
<dbReference type="InterPro" id="IPR036188">
    <property type="entry name" value="FAD/NAD-bd_sf"/>
</dbReference>